<evidence type="ECO:0000313" key="5">
    <source>
        <dbReference type="Proteomes" id="UP000229421"/>
    </source>
</evidence>
<organism evidence="4 5">
    <name type="scientific">Candidatus Berkelbacteria bacterium CG_4_9_14_3_um_filter_39_23</name>
    <dbReference type="NCBI Taxonomy" id="1974508"/>
    <lineage>
        <taxon>Bacteria</taxon>
        <taxon>Candidatus Berkelbacteria</taxon>
    </lineage>
</organism>
<dbReference type="PANTHER" id="PTHR44591">
    <property type="entry name" value="STRESS RESPONSE REGULATOR PROTEIN 1"/>
    <property type="match status" value="1"/>
</dbReference>
<gene>
    <name evidence="4" type="ORF">CO101_03250</name>
</gene>
<dbReference type="GO" id="GO:0000160">
    <property type="term" value="P:phosphorelay signal transduction system"/>
    <property type="evidence" value="ECO:0007669"/>
    <property type="project" value="InterPro"/>
</dbReference>
<dbReference type="PROSITE" id="PS50110">
    <property type="entry name" value="RESPONSE_REGULATORY"/>
    <property type="match status" value="1"/>
</dbReference>
<sequence length="138" mass="15158">MPKKSIGIIIILGGYMKKIIIIEDDLQLIGIYKHEFQKNGFTVIHSETGFDLVGLIKENQPDAVLLDLLVPGIRGLELLAQLQKEGLTEKYPVITYSALATKMVAGKSKKLGAKLHIGKSDYTSQEIVKKVLGVIKGK</sequence>
<dbReference type="EMBL" id="PFTZ01000093">
    <property type="protein sequence ID" value="PJB50984.1"/>
    <property type="molecule type" value="Genomic_DNA"/>
</dbReference>
<dbReference type="SMART" id="SM00448">
    <property type="entry name" value="REC"/>
    <property type="match status" value="1"/>
</dbReference>
<reference evidence="5" key="1">
    <citation type="submission" date="2017-09" db="EMBL/GenBank/DDBJ databases">
        <title>Depth-based differentiation of microbial function through sediment-hosted aquifers and enrichment of novel symbionts in the deep terrestrial subsurface.</title>
        <authorList>
            <person name="Probst A.J."/>
            <person name="Ladd B."/>
            <person name="Jarett J.K."/>
            <person name="Geller-Mcgrath D.E."/>
            <person name="Sieber C.M.K."/>
            <person name="Emerson J.B."/>
            <person name="Anantharaman K."/>
            <person name="Thomas B.C."/>
            <person name="Malmstrom R."/>
            <person name="Stieglmeier M."/>
            <person name="Klingl A."/>
            <person name="Woyke T."/>
            <person name="Ryan C.M."/>
            <person name="Banfield J.F."/>
        </authorList>
    </citation>
    <scope>NUCLEOTIDE SEQUENCE [LARGE SCALE GENOMIC DNA]</scope>
</reference>
<dbReference type="InterPro" id="IPR011006">
    <property type="entry name" value="CheY-like_superfamily"/>
</dbReference>
<dbReference type="PANTHER" id="PTHR44591:SF3">
    <property type="entry name" value="RESPONSE REGULATORY DOMAIN-CONTAINING PROTEIN"/>
    <property type="match status" value="1"/>
</dbReference>
<evidence type="ECO:0000256" key="2">
    <source>
        <dbReference type="PROSITE-ProRule" id="PRU00169"/>
    </source>
</evidence>
<dbReference type="Gene3D" id="3.40.50.2300">
    <property type="match status" value="1"/>
</dbReference>
<dbReference type="Proteomes" id="UP000229421">
    <property type="component" value="Unassembled WGS sequence"/>
</dbReference>
<keyword evidence="1 2" id="KW-0597">Phosphoprotein</keyword>
<proteinExistence type="predicted"/>
<dbReference type="SUPFAM" id="SSF52172">
    <property type="entry name" value="CheY-like"/>
    <property type="match status" value="1"/>
</dbReference>
<evidence type="ECO:0000259" key="3">
    <source>
        <dbReference type="PROSITE" id="PS50110"/>
    </source>
</evidence>
<dbReference type="AlphaFoldDB" id="A0A2M8C4F5"/>
<dbReference type="InterPro" id="IPR001789">
    <property type="entry name" value="Sig_transdc_resp-reg_receiver"/>
</dbReference>
<evidence type="ECO:0000256" key="1">
    <source>
        <dbReference type="ARBA" id="ARBA00022553"/>
    </source>
</evidence>
<feature type="modified residue" description="4-aspartylphosphate" evidence="2">
    <location>
        <position position="67"/>
    </location>
</feature>
<comment type="caution">
    <text evidence="4">The sequence shown here is derived from an EMBL/GenBank/DDBJ whole genome shotgun (WGS) entry which is preliminary data.</text>
</comment>
<evidence type="ECO:0000313" key="4">
    <source>
        <dbReference type="EMBL" id="PJB50984.1"/>
    </source>
</evidence>
<feature type="domain" description="Response regulatory" evidence="3">
    <location>
        <begin position="18"/>
        <end position="134"/>
    </location>
</feature>
<dbReference type="InterPro" id="IPR050595">
    <property type="entry name" value="Bact_response_regulator"/>
</dbReference>
<protein>
    <recommendedName>
        <fullName evidence="3">Response regulatory domain-containing protein</fullName>
    </recommendedName>
</protein>
<dbReference type="Pfam" id="PF00072">
    <property type="entry name" value="Response_reg"/>
    <property type="match status" value="1"/>
</dbReference>
<name>A0A2M8C4F5_9BACT</name>
<accession>A0A2M8C4F5</accession>